<keyword evidence="1" id="KW-0812">Transmembrane</keyword>
<dbReference type="AlphaFoldDB" id="A0AAV4ITZ0"/>
<keyword evidence="3" id="KW-1185">Reference proteome</keyword>
<reference evidence="2 3" key="1">
    <citation type="journal article" date="2021" name="Elife">
        <title>Chloroplast acquisition without the gene transfer in kleptoplastic sea slugs, Plakobranchus ocellatus.</title>
        <authorList>
            <person name="Maeda T."/>
            <person name="Takahashi S."/>
            <person name="Yoshida T."/>
            <person name="Shimamura S."/>
            <person name="Takaki Y."/>
            <person name="Nagai Y."/>
            <person name="Toyoda A."/>
            <person name="Suzuki Y."/>
            <person name="Arimoto A."/>
            <person name="Ishii H."/>
            <person name="Satoh N."/>
            <person name="Nishiyama T."/>
            <person name="Hasebe M."/>
            <person name="Maruyama T."/>
            <person name="Minagawa J."/>
            <person name="Obokata J."/>
            <person name="Shigenobu S."/>
        </authorList>
    </citation>
    <scope>NUCLEOTIDE SEQUENCE [LARGE SCALE GENOMIC DNA]</scope>
</reference>
<evidence type="ECO:0000256" key="1">
    <source>
        <dbReference type="SAM" id="Phobius"/>
    </source>
</evidence>
<comment type="caution">
    <text evidence="2">The sequence shown here is derived from an EMBL/GenBank/DDBJ whole genome shotgun (WGS) entry which is preliminary data.</text>
</comment>
<sequence>MSLKSASLVSFQQTEEAARHLQSAAATAAPPGQGQHFLSRCFRVKFSQRNARLACPRNQWHGRHPSGTQFTQFPIVVIIIIIVRVVIVVVVVVAAVVVAVVEVVVEVVVVGVEVVVRVVKVLVVVVVVIVVVKKPGLPLSQRVEIVEVLHKAQRRNWEGALQLRFFISQQYVTSLSSLR</sequence>
<accession>A0AAV4ITZ0</accession>
<protein>
    <submittedName>
        <fullName evidence="2">Uncharacterized protein</fullName>
    </submittedName>
</protein>
<evidence type="ECO:0000313" key="2">
    <source>
        <dbReference type="EMBL" id="GFS11991.1"/>
    </source>
</evidence>
<gene>
    <name evidence="2" type="ORF">ElyMa_003100700</name>
</gene>
<feature type="transmembrane region" description="Helical" evidence="1">
    <location>
        <begin position="107"/>
        <end position="132"/>
    </location>
</feature>
<dbReference type="Proteomes" id="UP000762676">
    <property type="component" value="Unassembled WGS sequence"/>
</dbReference>
<keyword evidence="1" id="KW-0472">Membrane</keyword>
<proteinExistence type="predicted"/>
<name>A0AAV4ITZ0_9GAST</name>
<feature type="transmembrane region" description="Helical" evidence="1">
    <location>
        <begin position="73"/>
        <end position="101"/>
    </location>
</feature>
<organism evidence="2 3">
    <name type="scientific">Elysia marginata</name>
    <dbReference type="NCBI Taxonomy" id="1093978"/>
    <lineage>
        <taxon>Eukaryota</taxon>
        <taxon>Metazoa</taxon>
        <taxon>Spiralia</taxon>
        <taxon>Lophotrochozoa</taxon>
        <taxon>Mollusca</taxon>
        <taxon>Gastropoda</taxon>
        <taxon>Heterobranchia</taxon>
        <taxon>Euthyneura</taxon>
        <taxon>Panpulmonata</taxon>
        <taxon>Sacoglossa</taxon>
        <taxon>Placobranchoidea</taxon>
        <taxon>Plakobranchidae</taxon>
        <taxon>Elysia</taxon>
    </lineage>
</organism>
<dbReference type="EMBL" id="BMAT01006394">
    <property type="protein sequence ID" value="GFS11991.1"/>
    <property type="molecule type" value="Genomic_DNA"/>
</dbReference>
<keyword evidence="1" id="KW-1133">Transmembrane helix</keyword>
<evidence type="ECO:0000313" key="3">
    <source>
        <dbReference type="Proteomes" id="UP000762676"/>
    </source>
</evidence>